<dbReference type="SMART" id="SM00256">
    <property type="entry name" value="FBOX"/>
    <property type="match status" value="1"/>
</dbReference>
<keyword evidence="1" id="KW-0472">Membrane</keyword>
<dbReference type="Pfam" id="PF00646">
    <property type="entry name" value="F-box"/>
    <property type="match status" value="1"/>
</dbReference>
<feature type="domain" description="F-box" evidence="2">
    <location>
        <begin position="73"/>
        <end position="123"/>
    </location>
</feature>
<gene>
    <name evidence="3" type="ORF">Cgig2_007821</name>
</gene>
<dbReference type="SUPFAM" id="SSF81383">
    <property type="entry name" value="F-box domain"/>
    <property type="match status" value="1"/>
</dbReference>
<keyword evidence="1" id="KW-1133">Transmembrane helix</keyword>
<protein>
    <recommendedName>
        <fullName evidence="2">F-box domain-containing protein</fullName>
    </recommendedName>
</protein>
<reference evidence="3" key="1">
    <citation type="submission" date="2022-04" db="EMBL/GenBank/DDBJ databases">
        <title>Carnegiea gigantea Genome sequencing and assembly v2.</title>
        <authorList>
            <person name="Copetti D."/>
            <person name="Sanderson M.J."/>
            <person name="Burquez A."/>
            <person name="Wojciechowski M.F."/>
        </authorList>
    </citation>
    <scope>NUCLEOTIDE SEQUENCE</scope>
    <source>
        <strain evidence="3">SGP5-SGP5p</strain>
        <tissue evidence="3">Aerial part</tissue>
    </source>
</reference>
<keyword evidence="4" id="KW-1185">Reference proteome</keyword>
<dbReference type="AlphaFoldDB" id="A0A9Q1GGR3"/>
<dbReference type="OrthoDB" id="1306381at2759"/>
<accession>A0A9Q1GGR3</accession>
<dbReference type="Proteomes" id="UP001153076">
    <property type="component" value="Unassembled WGS sequence"/>
</dbReference>
<dbReference type="PANTHER" id="PTHR32212:SF234">
    <property type="entry name" value="F-BOX_LRR-REPEAT PROTEIN 13-LIKE"/>
    <property type="match status" value="1"/>
</dbReference>
<comment type="caution">
    <text evidence="3">The sequence shown here is derived from an EMBL/GenBank/DDBJ whole genome shotgun (WGS) entry which is preliminary data.</text>
</comment>
<dbReference type="PANTHER" id="PTHR32212">
    <property type="entry name" value="CYCLIN-LIKE F-BOX"/>
    <property type="match status" value="1"/>
</dbReference>
<evidence type="ECO:0000313" key="4">
    <source>
        <dbReference type="Proteomes" id="UP001153076"/>
    </source>
</evidence>
<dbReference type="Gene3D" id="1.20.1280.50">
    <property type="match status" value="1"/>
</dbReference>
<name>A0A9Q1GGR3_9CARY</name>
<dbReference type="EMBL" id="JAKOGI010003766">
    <property type="protein sequence ID" value="KAJ8420176.1"/>
    <property type="molecule type" value="Genomic_DNA"/>
</dbReference>
<dbReference type="InterPro" id="IPR036047">
    <property type="entry name" value="F-box-like_dom_sf"/>
</dbReference>
<feature type="transmembrane region" description="Helical" evidence="1">
    <location>
        <begin position="37"/>
        <end position="56"/>
    </location>
</feature>
<proteinExistence type="predicted"/>
<evidence type="ECO:0000313" key="3">
    <source>
        <dbReference type="EMBL" id="KAJ8420176.1"/>
    </source>
</evidence>
<dbReference type="InterPro" id="IPR001810">
    <property type="entry name" value="F-box_dom"/>
</dbReference>
<dbReference type="CDD" id="cd22160">
    <property type="entry name" value="F-box_AtFBL13-like"/>
    <property type="match status" value="1"/>
</dbReference>
<evidence type="ECO:0000259" key="2">
    <source>
        <dbReference type="PROSITE" id="PS50181"/>
    </source>
</evidence>
<organism evidence="3 4">
    <name type="scientific">Carnegiea gigantea</name>
    <dbReference type="NCBI Taxonomy" id="171969"/>
    <lineage>
        <taxon>Eukaryota</taxon>
        <taxon>Viridiplantae</taxon>
        <taxon>Streptophyta</taxon>
        <taxon>Embryophyta</taxon>
        <taxon>Tracheophyta</taxon>
        <taxon>Spermatophyta</taxon>
        <taxon>Magnoliopsida</taxon>
        <taxon>eudicotyledons</taxon>
        <taxon>Gunneridae</taxon>
        <taxon>Pentapetalae</taxon>
        <taxon>Caryophyllales</taxon>
        <taxon>Cactineae</taxon>
        <taxon>Cactaceae</taxon>
        <taxon>Cactoideae</taxon>
        <taxon>Echinocereeae</taxon>
        <taxon>Carnegiea</taxon>
    </lineage>
</organism>
<dbReference type="PROSITE" id="PS50181">
    <property type="entry name" value="FBOX"/>
    <property type="match status" value="1"/>
</dbReference>
<dbReference type="InterPro" id="IPR053781">
    <property type="entry name" value="F-box_AtFBL13-like"/>
</dbReference>
<evidence type="ECO:0000256" key="1">
    <source>
        <dbReference type="SAM" id="Phobius"/>
    </source>
</evidence>
<sequence length="335" mass="37878">MGRTNSEVTEVYEVAIDWDLALFNRERSLNLFYLREAIGPLVVVFVAVSLGFWQIYNFVQQIDEVEPAECGHEDHISKLPDELLANILSLLTIKEAVRTSILSRRWRHLSSSLPHINLDWFVMSGARSRRDLIGLKSGRYKNPLIGHKPCVCARYAGSFIDNVSQFLKGYKSERILSFELSCCLGREYDGVLMNWIKCAAAEDVEKLGLKLAQLKFSKDCKIENVFLKTDEGGMDRIFGNLSADLPHLKKMLLAVPSSVLYRMPPNPSTFSSVECLHLFIIERDDQSDIVKALPSLLNSLPQLQKLFVRGVRKGWMGANFKTTSTDLKASSDDDL</sequence>
<keyword evidence="1" id="KW-0812">Transmembrane</keyword>